<gene>
    <name evidence="1" type="ordered locus">MXAN_6125</name>
</gene>
<sequence>MFPKMSAVVYRTSTDQWYPERAVSAMGAAEVHAGPTVNVRDKVLLFVTREQEDVPWGAVRQLRNTTWHLYLLHWDERRGLLFINSSNHVGMHEELARAVGGDGVELIRGEAVFRSLHNVNRLVLTNLGLSDIINDRLRFSLHVGSDISNVLPDALRQQKKKSNLFARGYEQGRRVTIGYSQKGRVWSMSTAMDLASWVNWCHAVGAKLKDESISTADVFRNVILPRLVTERPALIPLQIDWPEAFLIRPEDSIEVEIDGESVLFSDAELRIVNYASEGPIRFQVVTPTRLAEYVVRFAGNNVHYDPAGRHPVYIKVGRKRRPLSEWFQEEPPVIRFEDGSQLEHNELFELPRPEARRPYERQRIQTWDWTGVDLSKESQGLEKRADSIQRRVLDRMLQEQLFQVVFDDDDAGEAADVVCLGNSEDRLIVHLYHCKFSSAGRPGARLDDLYAVCGQAQRSAQWRGYIRDLLIHLRNREASRQLRLERAGKPHVSRFERGSLRTLRELDQALSRCALEVRIVIVQPGLSRSAAEIRQLELLAATEVYLLETAGVPLEVIASE</sequence>
<evidence type="ECO:0000313" key="1">
    <source>
        <dbReference type="EMBL" id="ABF91379.1"/>
    </source>
</evidence>
<keyword evidence="2" id="KW-1185">Reference proteome</keyword>
<dbReference type="EMBL" id="CP000113">
    <property type="protein sequence ID" value="ABF91379.1"/>
    <property type="molecule type" value="Genomic_DNA"/>
</dbReference>
<dbReference type="AlphaFoldDB" id="Q1CZB3"/>
<evidence type="ECO:0000313" key="2">
    <source>
        <dbReference type="Proteomes" id="UP000002402"/>
    </source>
</evidence>
<dbReference type="Proteomes" id="UP000002402">
    <property type="component" value="Chromosome"/>
</dbReference>
<protein>
    <submittedName>
        <fullName evidence="1">Uncharacterized protein</fullName>
    </submittedName>
</protein>
<accession>Q1CZB3</accession>
<name>Q1CZB3_MYXXD</name>
<dbReference type="STRING" id="246197.MXAN_6125"/>
<reference evidence="1 2" key="1">
    <citation type="journal article" date="2006" name="Proc. Natl. Acad. Sci. U.S.A.">
        <title>Evolution of sensory complexity recorded in a myxobacterial genome.</title>
        <authorList>
            <person name="Goldman B.S."/>
            <person name="Nierman W.C."/>
            <person name="Kaiser D."/>
            <person name="Slater S.C."/>
            <person name="Durkin A.S."/>
            <person name="Eisen J.A."/>
            <person name="Ronning C.M."/>
            <person name="Barbazuk W.B."/>
            <person name="Blanchard M."/>
            <person name="Field C."/>
            <person name="Halling C."/>
            <person name="Hinkle G."/>
            <person name="Iartchuk O."/>
            <person name="Kim H.S."/>
            <person name="Mackenzie C."/>
            <person name="Madupu R."/>
            <person name="Miller N."/>
            <person name="Shvartsbeyn A."/>
            <person name="Sullivan S.A."/>
            <person name="Vaudin M."/>
            <person name="Wiegand R."/>
            <person name="Kaplan H.B."/>
        </authorList>
    </citation>
    <scope>NUCLEOTIDE SEQUENCE [LARGE SCALE GENOMIC DNA]</scope>
    <source>
        <strain evidence="2">DK1622</strain>
    </source>
</reference>
<organism evidence="1 2">
    <name type="scientific">Myxococcus xanthus (strain DK1622)</name>
    <dbReference type="NCBI Taxonomy" id="246197"/>
    <lineage>
        <taxon>Bacteria</taxon>
        <taxon>Pseudomonadati</taxon>
        <taxon>Myxococcota</taxon>
        <taxon>Myxococcia</taxon>
        <taxon>Myxococcales</taxon>
        <taxon>Cystobacterineae</taxon>
        <taxon>Myxococcaceae</taxon>
        <taxon>Myxococcus</taxon>
    </lineage>
</organism>
<dbReference type="EnsemblBacteria" id="ABF91379">
    <property type="protein sequence ID" value="ABF91379"/>
    <property type="gene ID" value="MXAN_6125"/>
</dbReference>
<dbReference type="eggNOG" id="COG1061">
    <property type="taxonomic scope" value="Bacteria"/>
</dbReference>
<proteinExistence type="predicted"/>
<dbReference type="HOGENOM" id="CLU_011686_1_0_7"/>
<dbReference type="KEGG" id="mxa:MXAN_6125"/>